<dbReference type="Proteomes" id="UP000286976">
    <property type="component" value="Unassembled WGS sequence"/>
</dbReference>
<reference evidence="9 10" key="1">
    <citation type="journal article" date="2011" name="Front. Microbiol.">
        <title>Genomic signatures of strain selection and enhancement in Bacillus atrophaeus var. globigii, a historical biowarfare simulant.</title>
        <authorList>
            <person name="Gibbons H.S."/>
            <person name="Broomall S.M."/>
            <person name="McNew L.A."/>
            <person name="Daligault H."/>
            <person name="Chapman C."/>
            <person name="Bruce D."/>
            <person name="Karavis M."/>
            <person name="Krepps M."/>
            <person name="McGregor P.A."/>
            <person name="Hong C."/>
            <person name="Park K.H."/>
            <person name="Akmal A."/>
            <person name="Feldman A."/>
            <person name="Lin J.S."/>
            <person name="Chang W.E."/>
            <person name="Higgs B.W."/>
            <person name="Demirev P."/>
            <person name="Lindquist J."/>
            <person name="Liem A."/>
            <person name="Fochler E."/>
            <person name="Read T.D."/>
            <person name="Tapia R."/>
            <person name="Johnson S."/>
            <person name="Bishop-Lilly K.A."/>
            <person name="Detter C."/>
            <person name="Han C."/>
            <person name="Sozhamannan S."/>
            <person name="Rosenzweig C.N."/>
            <person name="Skowronski E.W."/>
        </authorList>
    </citation>
    <scope>NUCLEOTIDE SEQUENCE [LARGE SCALE GENOMIC DNA]</scope>
    <source>
        <strain evidence="9 10">AIT1</strain>
    </source>
</reference>
<feature type="binding site" evidence="7">
    <location>
        <position position="58"/>
    </location>
    <ligand>
        <name>Zn(2+)</name>
        <dbReference type="ChEBI" id="CHEBI:29105"/>
        <label>2</label>
    </ligand>
</feature>
<dbReference type="PIRSF" id="PIRSF005457">
    <property type="entry name" value="Glx"/>
    <property type="match status" value="1"/>
</dbReference>
<gene>
    <name evidence="7 9" type="primary">gloB</name>
    <name evidence="9" type="ORF">CWE15_07000</name>
</gene>
<dbReference type="HAMAP" id="MF_01374">
    <property type="entry name" value="Glyoxalase_2"/>
    <property type="match status" value="1"/>
</dbReference>
<dbReference type="InterPro" id="IPR035680">
    <property type="entry name" value="Clx_II_MBL"/>
</dbReference>
<dbReference type="PANTHER" id="PTHR43705:SF1">
    <property type="entry name" value="HYDROXYACYLGLUTATHIONE HYDROLASE GLOB"/>
    <property type="match status" value="1"/>
</dbReference>
<comment type="caution">
    <text evidence="9">The sequence shown here is derived from an EMBL/GenBank/DDBJ whole genome shotgun (WGS) entry which is preliminary data.</text>
</comment>
<dbReference type="PANTHER" id="PTHR43705">
    <property type="entry name" value="HYDROXYACYLGLUTATHIONE HYDROLASE"/>
    <property type="match status" value="1"/>
</dbReference>
<evidence type="ECO:0000256" key="6">
    <source>
        <dbReference type="ARBA" id="ARBA00022833"/>
    </source>
</evidence>
<comment type="catalytic activity">
    <reaction evidence="1 7">
        <text>an S-(2-hydroxyacyl)glutathione + H2O = a 2-hydroxy carboxylate + glutathione + H(+)</text>
        <dbReference type="Rhea" id="RHEA:21864"/>
        <dbReference type="ChEBI" id="CHEBI:15377"/>
        <dbReference type="ChEBI" id="CHEBI:15378"/>
        <dbReference type="ChEBI" id="CHEBI:57925"/>
        <dbReference type="ChEBI" id="CHEBI:58896"/>
        <dbReference type="ChEBI" id="CHEBI:71261"/>
        <dbReference type="EC" id="3.1.2.6"/>
    </reaction>
</comment>
<dbReference type="InterPro" id="IPR032282">
    <property type="entry name" value="HAGH_C"/>
</dbReference>
<feature type="binding site" evidence="7">
    <location>
        <position position="128"/>
    </location>
    <ligand>
        <name>Zn(2+)</name>
        <dbReference type="ChEBI" id="CHEBI:29105"/>
        <label>1</label>
    </ligand>
</feature>
<dbReference type="Pfam" id="PF16123">
    <property type="entry name" value="HAGH_C"/>
    <property type="match status" value="1"/>
</dbReference>
<feature type="domain" description="Metallo-beta-lactamase" evidence="8">
    <location>
        <begin position="11"/>
        <end position="166"/>
    </location>
</feature>
<dbReference type="EMBL" id="PIPQ01000003">
    <property type="protein sequence ID" value="RUO40497.1"/>
    <property type="molecule type" value="Genomic_DNA"/>
</dbReference>
<evidence type="ECO:0000256" key="5">
    <source>
        <dbReference type="ARBA" id="ARBA00022801"/>
    </source>
</evidence>
<feature type="binding site" evidence="7">
    <location>
        <position position="166"/>
    </location>
    <ligand>
        <name>Zn(2+)</name>
        <dbReference type="ChEBI" id="CHEBI:29105"/>
        <label>2</label>
    </ligand>
</feature>
<dbReference type="SMART" id="SM00849">
    <property type="entry name" value="Lactamase_B"/>
    <property type="match status" value="1"/>
</dbReference>
<comment type="pathway">
    <text evidence="2 7">Secondary metabolite metabolism; methylglyoxal degradation; (R)-lactate from methylglyoxal: step 2/2.</text>
</comment>
<comment type="cofactor">
    <cofactor evidence="7">
        <name>Zn(2+)</name>
        <dbReference type="ChEBI" id="CHEBI:29105"/>
    </cofactor>
    <text evidence="7">Binds 2 Zn(2+) ions per subunit.</text>
</comment>
<keyword evidence="6 7" id="KW-0862">Zinc</keyword>
<protein>
    <recommendedName>
        <fullName evidence="7">Hydroxyacylglutathione hydrolase</fullName>
        <ecNumber evidence="7">3.1.2.6</ecNumber>
    </recommendedName>
    <alternativeName>
        <fullName evidence="7">Glyoxalase II</fullName>
        <shortName evidence="7">Glx II</shortName>
    </alternativeName>
</protein>
<comment type="subunit">
    <text evidence="7">Monomer.</text>
</comment>
<dbReference type="InterPro" id="IPR001279">
    <property type="entry name" value="Metallo-B-lactamas"/>
</dbReference>
<keyword evidence="4 7" id="KW-0479">Metal-binding</keyword>
<dbReference type="EC" id="3.1.2.6" evidence="7"/>
<feature type="binding site" evidence="7">
    <location>
        <position position="55"/>
    </location>
    <ligand>
        <name>Zn(2+)</name>
        <dbReference type="ChEBI" id="CHEBI:29105"/>
        <label>1</label>
    </ligand>
</feature>
<dbReference type="NCBIfam" id="TIGR03413">
    <property type="entry name" value="GSH_gloB"/>
    <property type="match status" value="1"/>
</dbReference>
<sequence length="254" mass="28153">MRVTYIKAFNDNYIWAMQSEDNRCIVFCPGDAAPVLAWLEEHNCTLAAILVTHHHYDHTDGIADLVAATQCRVYGPAAETIPCNSHPVHPGDTITPAPGFPNFQVIACPGHTLGHVAYYAAPRLFSGDTLFAAGCGRMFEGTPDMFVHSLDTFRALPADTKIYCAHEYTAANLEFALAVEPDNQDIQERAALVAKQRSNQEATVPSLLSIELKTNPFLRTHLPSVQKAAEQRAGRQITRKEEVFAVIREWKDTF</sequence>
<dbReference type="AlphaFoldDB" id="A0A432X1L6"/>
<comment type="similarity">
    <text evidence="3 7">Belongs to the metallo-beta-lactamase superfamily. Glyoxalase II family.</text>
</comment>
<dbReference type="GO" id="GO:0004416">
    <property type="term" value="F:hydroxyacylglutathione hydrolase activity"/>
    <property type="evidence" value="ECO:0007669"/>
    <property type="project" value="UniProtKB-UniRule"/>
</dbReference>
<evidence type="ECO:0000256" key="2">
    <source>
        <dbReference type="ARBA" id="ARBA00004963"/>
    </source>
</evidence>
<feature type="binding site" evidence="7">
    <location>
        <position position="53"/>
    </location>
    <ligand>
        <name>Zn(2+)</name>
        <dbReference type="ChEBI" id="CHEBI:29105"/>
        <label>1</label>
    </ligand>
</feature>
<evidence type="ECO:0000259" key="8">
    <source>
        <dbReference type="SMART" id="SM00849"/>
    </source>
</evidence>
<feature type="binding site" evidence="7">
    <location>
        <position position="57"/>
    </location>
    <ligand>
        <name>Zn(2+)</name>
        <dbReference type="ChEBI" id="CHEBI:29105"/>
        <label>2</label>
    </ligand>
</feature>
<dbReference type="InterPro" id="IPR036866">
    <property type="entry name" value="RibonucZ/Hydroxyglut_hydro"/>
</dbReference>
<evidence type="ECO:0000256" key="3">
    <source>
        <dbReference type="ARBA" id="ARBA00006759"/>
    </source>
</evidence>
<dbReference type="GO" id="GO:0019243">
    <property type="term" value="P:methylglyoxal catabolic process to D-lactate via S-lactoyl-glutathione"/>
    <property type="evidence" value="ECO:0007669"/>
    <property type="project" value="UniProtKB-UniRule"/>
</dbReference>
<feature type="binding site" evidence="7">
    <location>
        <position position="111"/>
    </location>
    <ligand>
        <name>Zn(2+)</name>
        <dbReference type="ChEBI" id="CHEBI:29105"/>
        <label>1</label>
    </ligand>
</feature>
<keyword evidence="5 7" id="KW-0378">Hydrolase</keyword>
<keyword evidence="10" id="KW-1185">Reference proteome</keyword>
<dbReference type="OrthoDB" id="9802248at2"/>
<dbReference type="SUPFAM" id="SSF56281">
    <property type="entry name" value="Metallo-hydrolase/oxidoreductase"/>
    <property type="match status" value="1"/>
</dbReference>
<name>A0A432X1L6_9GAMM</name>
<dbReference type="RefSeq" id="WP_126757373.1">
    <property type="nucleotide sequence ID" value="NZ_PIPQ01000003.1"/>
</dbReference>
<dbReference type="Gene3D" id="3.60.15.10">
    <property type="entry name" value="Ribonuclease Z/Hydroxyacylglutathione hydrolase-like"/>
    <property type="match status" value="1"/>
</dbReference>
<feature type="binding site" evidence="7">
    <location>
        <position position="128"/>
    </location>
    <ligand>
        <name>Zn(2+)</name>
        <dbReference type="ChEBI" id="CHEBI:29105"/>
        <label>2</label>
    </ligand>
</feature>
<evidence type="ECO:0000256" key="4">
    <source>
        <dbReference type="ARBA" id="ARBA00022723"/>
    </source>
</evidence>
<dbReference type="GO" id="GO:0046872">
    <property type="term" value="F:metal ion binding"/>
    <property type="evidence" value="ECO:0007669"/>
    <property type="project" value="UniProtKB-KW"/>
</dbReference>
<evidence type="ECO:0000256" key="1">
    <source>
        <dbReference type="ARBA" id="ARBA00001623"/>
    </source>
</evidence>
<dbReference type="InterPro" id="IPR017782">
    <property type="entry name" value="Hydroxyacylglutathione_Hdrlase"/>
</dbReference>
<evidence type="ECO:0000313" key="9">
    <source>
        <dbReference type="EMBL" id="RUO40497.1"/>
    </source>
</evidence>
<dbReference type="UniPathway" id="UPA00619">
    <property type="reaction ID" value="UER00676"/>
</dbReference>
<proteinExistence type="inferred from homology"/>
<organism evidence="9 10">
    <name type="scientific">Aliidiomarina taiwanensis</name>
    <dbReference type="NCBI Taxonomy" id="946228"/>
    <lineage>
        <taxon>Bacteria</taxon>
        <taxon>Pseudomonadati</taxon>
        <taxon>Pseudomonadota</taxon>
        <taxon>Gammaproteobacteria</taxon>
        <taxon>Alteromonadales</taxon>
        <taxon>Idiomarinaceae</taxon>
        <taxon>Aliidiomarina</taxon>
    </lineage>
</organism>
<dbReference type="CDD" id="cd07723">
    <property type="entry name" value="hydroxyacylglutathione_hydrolase_MBL-fold"/>
    <property type="match status" value="1"/>
</dbReference>
<dbReference type="InterPro" id="IPR050110">
    <property type="entry name" value="Glyoxalase_II_hydrolase"/>
</dbReference>
<comment type="function">
    <text evidence="7">Thiolesterase that catalyzes the hydrolysis of S-D-lactoyl-glutathione to form glutathione and D-lactic acid.</text>
</comment>
<accession>A0A432X1L6</accession>
<evidence type="ECO:0000256" key="7">
    <source>
        <dbReference type="HAMAP-Rule" id="MF_01374"/>
    </source>
</evidence>
<dbReference type="Pfam" id="PF00753">
    <property type="entry name" value="Lactamase_B"/>
    <property type="match status" value="1"/>
</dbReference>
<evidence type="ECO:0000313" key="10">
    <source>
        <dbReference type="Proteomes" id="UP000286976"/>
    </source>
</evidence>